<gene>
    <name evidence="1" type="ORF">BT96DRAFT_937406</name>
</gene>
<reference evidence="1" key="1">
    <citation type="journal article" date="2019" name="Environ. Microbiol.">
        <title>Fungal ecological strategies reflected in gene transcription - a case study of two litter decomposers.</title>
        <authorList>
            <person name="Barbi F."/>
            <person name="Kohler A."/>
            <person name="Barry K."/>
            <person name="Baskaran P."/>
            <person name="Daum C."/>
            <person name="Fauchery L."/>
            <person name="Ihrmark K."/>
            <person name="Kuo A."/>
            <person name="LaButti K."/>
            <person name="Lipzen A."/>
            <person name="Morin E."/>
            <person name="Grigoriev I.V."/>
            <person name="Henrissat B."/>
            <person name="Lindahl B."/>
            <person name="Martin F."/>
        </authorList>
    </citation>
    <scope>NUCLEOTIDE SEQUENCE</scope>
    <source>
        <strain evidence="1">JB14</strain>
    </source>
</reference>
<evidence type="ECO:0000313" key="2">
    <source>
        <dbReference type="Proteomes" id="UP000799118"/>
    </source>
</evidence>
<keyword evidence="2" id="KW-1185">Reference proteome</keyword>
<protein>
    <submittedName>
        <fullName evidence="1">Uncharacterized protein</fullName>
    </submittedName>
</protein>
<accession>A0A6A4HW49</accession>
<organism evidence="1 2">
    <name type="scientific">Gymnopus androsaceus JB14</name>
    <dbReference type="NCBI Taxonomy" id="1447944"/>
    <lineage>
        <taxon>Eukaryota</taxon>
        <taxon>Fungi</taxon>
        <taxon>Dikarya</taxon>
        <taxon>Basidiomycota</taxon>
        <taxon>Agaricomycotina</taxon>
        <taxon>Agaricomycetes</taxon>
        <taxon>Agaricomycetidae</taxon>
        <taxon>Agaricales</taxon>
        <taxon>Marasmiineae</taxon>
        <taxon>Omphalotaceae</taxon>
        <taxon>Gymnopus</taxon>
    </lineage>
</organism>
<evidence type="ECO:0000313" key="1">
    <source>
        <dbReference type="EMBL" id="KAE9402103.1"/>
    </source>
</evidence>
<name>A0A6A4HW49_9AGAR</name>
<sequence length="318" mass="35661">MSLLPRELPTTVRWRDQFGIVNELALQVVSSVANHTEFGNQMFTGETPYKGLNVLVLGSNALRGQRATILSMHADPKYKSGLGVRVQLDIVQGVATQDTEYDYNDIRRVDSHRFIHDLAPTAGMHEPIIWLPPGINSYYNFKLGYREFGFIPTVEPVMGPPLPPSEPHEPSPLPSINGIPGSTPAWMREEHDELRLGGVAWNLYSSGYWFANTQLWVSLAGKDVKIATVRGIDERVQIYTTDGGVVIREVSMAFNKREYGRNLDPSEISMERTKIAKNLLVIAITDKQKKQGQNLVKGLQALDYNCRIDLVDVVEIRS</sequence>
<dbReference type="AlphaFoldDB" id="A0A6A4HW49"/>
<dbReference type="Proteomes" id="UP000799118">
    <property type="component" value="Unassembled WGS sequence"/>
</dbReference>
<dbReference type="EMBL" id="ML769438">
    <property type="protein sequence ID" value="KAE9402103.1"/>
    <property type="molecule type" value="Genomic_DNA"/>
</dbReference>
<proteinExistence type="predicted"/>